<protein>
    <submittedName>
        <fullName evidence="3">Lipoprotein-like protein</fullName>
    </submittedName>
</protein>
<evidence type="ECO:0000259" key="2">
    <source>
        <dbReference type="Pfam" id="PF07007"/>
    </source>
</evidence>
<dbReference type="RefSeq" id="WP_226165410.1">
    <property type="nucleotide sequence ID" value="NZ_CADEUP010000002.1"/>
</dbReference>
<dbReference type="Pfam" id="PF07007">
    <property type="entry name" value="LprI"/>
    <property type="match status" value="1"/>
</dbReference>
<evidence type="ECO:0000256" key="1">
    <source>
        <dbReference type="SAM" id="SignalP"/>
    </source>
</evidence>
<feature type="chain" id="PRO_5042071949" evidence="1">
    <location>
        <begin position="29"/>
        <end position="248"/>
    </location>
</feature>
<feature type="domain" description="Lysozyme inhibitor LprI-like N-terminal" evidence="2">
    <location>
        <begin position="38"/>
        <end position="109"/>
    </location>
</feature>
<gene>
    <name evidence="3" type="ORF">NCTC10661_01434</name>
</gene>
<name>A0AAE8NBE3_BURCE</name>
<dbReference type="InterPro" id="IPR052755">
    <property type="entry name" value="Lysozyme_Inhibitor_LprI"/>
</dbReference>
<dbReference type="InterPro" id="IPR009739">
    <property type="entry name" value="LprI-like_N"/>
</dbReference>
<keyword evidence="3" id="KW-0449">Lipoprotein</keyword>
<organism evidence="3 4">
    <name type="scientific">Burkholderia cepacia</name>
    <name type="common">Pseudomonas cepacia</name>
    <dbReference type="NCBI Taxonomy" id="292"/>
    <lineage>
        <taxon>Bacteria</taxon>
        <taxon>Pseudomonadati</taxon>
        <taxon>Pseudomonadota</taxon>
        <taxon>Betaproteobacteria</taxon>
        <taxon>Burkholderiales</taxon>
        <taxon>Burkholderiaceae</taxon>
        <taxon>Burkholderia</taxon>
        <taxon>Burkholderia cepacia complex</taxon>
    </lineage>
</organism>
<dbReference type="AlphaFoldDB" id="A0AAE8NBE3"/>
<evidence type="ECO:0000313" key="4">
    <source>
        <dbReference type="Proteomes" id="UP000250416"/>
    </source>
</evidence>
<feature type="signal peptide" evidence="1">
    <location>
        <begin position="1"/>
        <end position="28"/>
    </location>
</feature>
<sequence length="248" mass="27566">MKTTIALRTLARIALLPASFWFAGTVCAASFNCHLARQPAEQTICAVPELSKLDDQLAIAWSLAPQRVDRSHGDSGLNGLKRDQRGWRSQRDACGRDVDCLRTSYLRRLQQLSQPNPEIVLDINDFHWSQTWTLLEISSRPLPRNRGGIIMIHLNPYADAARLTFDASSWNGENSGREYKADAVVRADGKAFHVGADGCQLDFAIHGAQMEVEQRGQCGTVLGHGSDVDFQGTYIDEEHAPNKGFQFE</sequence>
<accession>A0AAE8NBE3</accession>
<dbReference type="PANTHER" id="PTHR37549:SF1">
    <property type="entry name" value="LIPOPROTEIN LPRI"/>
    <property type="match status" value="1"/>
</dbReference>
<dbReference type="Proteomes" id="UP000250416">
    <property type="component" value="Unassembled WGS sequence"/>
</dbReference>
<proteinExistence type="predicted"/>
<dbReference type="PANTHER" id="PTHR37549">
    <property type="entry name" value="LIPOPROTEIN LPRI"/>
    <property type="match status" value="1"/>
</dbReference>
<reference evidence="3 4" key="1">
    <citation type="submission" date="2018-06" db="EMBL/GenBank/DDBJ databases">
        <authorList>
            <consortium name="Pathogen Informatics"/>
            <person name="Doyle S."/>
        </authorList>
    </citation>
    <scope>NUCLEOTIDE SEQUENCE [LARGE SCALE GENOMIC DNA]</scope>
    <source>
        <strain evidence="3 4">NCTC10661</strain>
    </source>
</reference>
<dbReference type="EMBL" id="UARD01000005">
    <property type="protein sequence ID" value="SPV16496.1"/>
    <property type="molecule type" value="Genomic_DNA"/>
</dbReference>
<dbReference type="GO" id="GO:0005576">
    <property type="term" value="C:extracellular region"/>
    <property type="evidence" value="ECO:0007669"/>
    <property type="project" value="TreeGrafter"/>
</dbReference>
<keyword evidence="1" id="KW-0732">Signal</keyword>
<evidence type="ECO:0000313" key="3">
    <source>
        <dbReference type="EMBL" id="SPV16496.1"/>
    </source>
</evidence>
<comment type="caution">
    <text evidence="3">The sequence shown here is derived from an EMBL/GenBank/DDBJ whole genome shotgun (WGS) entry which is preliminary data.</text>
</comment>